<gene>
    <name evidence="2" type="ORF">DFH07DRAFT_286422</name>
</gene>
<accession>A0AAD7MMA4</accession>
<keyword evidence="1" id="KW-0732">Signal</keyword>
<evidence type="ECO:0000313" key="2">
    <source>
        <dbReference type="EMBL" id="KAJ7722651.1"/>
    </source>
</evidence>
<reference evidence="2" key="1">
    <citation type="submission" date="2023-03" db="EMBL/GenBank/DDBJ databases">
        <title>Massive genome expansion in bonnet fungi (Mycena s.s.) driven by repeated elements and novel gene families across ecological guilds.</title>
        <authorList>
            <consortium name="Lawrence Berkeley National Laboratory"/>
            <person name="Harder C.B."/>
            <person name="Miyauchi S."/>
            <person name="Viragh M."/>
            <person name="Kuo A."/>
            <person name="Thoen E."/>
            <person name="Andreopoulos B."/>
            <person name="Lu D."/>
            <person name="Skrede I."/>
            <person name="Drula E."/>
            <person name="Henrissat B."/>
            <person name="Morin E."/>
            <person name="Kohler A."/>
            <person name="Barry K."/>
            <person name="LaButti K."/>
            <person name="Morin E."/>
            <person name="Salamov A."/>
            <person name="Lipzen A."/>
            <person name="Mereny Z."/>
            <person name="Hegedus B."/>
            <person name="Baldrian P."/>
            <person name="Stursova M."/>
            <person name="Weitz H."/>
            <person name="Taylor A."/>
            <person name="Grigoriev I.V."/>
            <person name="Nagy L.G."/>
            <person name="Martin F."/>
            <person name="Kauserud H."/>
        </authorList>
    </citation>
    <scope>NUCLEOTIDE SEQUENCE</scope>
    <source>
        <strain evidence="2">CBHHK188m</strain>
    </source>
</reference>
<name>A0AAD7MMA4_9AGAR</name>
<keyword evidence="3" id="KW-1185">Reference proteome</keyword>
<dbReference type="EMBL" id="JARJLG010000255">
    <property type="protein sequence ID" value="KAJ7722651.1"/>
    <property type="molecule type" value="Genomic_DNA"/>
</dbReference>
<dbReference type="Proteomes" id="UP001215280">
    <property type="component" value="Unassembled WGS sequence"/>
</dbReference>
<comment type="caution">
    <text evidence="2">The sequence shown here is derived from an EMBL/GenBank/DDBJ whole genome shotgun (WGS) entry which is preliminary data.</text>
</comment>
<proteinExistence type="predicted"/>
<dbReference type="AlphaFoldDB" id="A0AAD7MMA4"/>
<protein>
    <recommendedName>
        <fullName evidence="4">Cell wall galactomannoprotein</fullName>
    </recommendedName>
</protein>
<organism evidence="2 3">
    <name type="scientific">Mycena maculata</name>
    <dbReference type="NCBI Taxonomy" id="230809"/>
    <lineage>
        <taxon>Eukaryota</taxon>
        <taxon>Fungi</taxon>
        <taxon>Dikarya</taxon>
        <taxon>Basidiomycota</taxon>
        <taxon>Agaricomycotina</taxon>
        <taxon>Agaricomycetes</taxon>
        <taxon>Agaricomycetidae</taxon>
        <taxon>Agaricales</taxon>
        <taxon>Marasmiineae</taxon>
        <taxon>Mycenaceae</taxon>
        <taxon>Mycena</taxon>
    </lineage>
</organism>
<sequence>MARIYSIVSLLCIAACTVAAPLQLAPMHRRQTGDLQCNLARLKIIADISSASALIGQINSTDLSTATSVAVAQTGLESVNDAIQTILAAVFTNQTAPAASRDQVSAGLDQALYALNNITDPSVNATVAAAQAKIESAGIDGDNVVDDCH</sequence>
<evidence type="ECO:0008006" key="4">
    <source>
        <dbReference type="Google" id="ProtNLM"/>
    </source>
</evidence>
<evidence type="ECO:0000313" key="3">
    <source>
        <dbReference type="Proteomes" id="UP001215280"/>
    </source>
</evidence>
<evidence type="ECO:0000256" key="1">
    <source>
        <dbReference type="SAM" id="SignalP"/>
    </source>
</evidence>
<feature type="signal peptide" evidence="1">
    <location>
        <begin position="1"/>
        <end position="19"/>
    </location>
</feature>
<feature type="chain" id="PRO_5042077029" description="Cell wall galactomannoprotein" evidence="1">
    <location>
        <begin position="20"/>
        <end position="149"/>
    </location>
</feature>